<keyword evidence="2" id="KW-1185">Reference proteome</keyword>
<dbReference type="Proteomes" id="UP000323426">
    <property type="component" value="Unassembled WGS sequence"/>
</dbReference>
<comment type="caution">
    <text evidence="1">The sequence shown here is derived from an EMBL/GenBank/DDBJ whole genome shotgun (WGS) entry which is preliminary data.</text>
</comment>
<organism evidence="1 2">
    <name type="scientific">Adhaeribacter rhizoryzae</name>
    <dbReference type="NCBI Taxonomy" id="2607907"/>
    <lineage>
        <taxon>Bacteria</taxon>
        <taxon>Pseudomonadati</taxon>
        <taxon>Bacteroidota</taxon>
        <taxon>Cytophagia</taxon>
        <taxon>Cytophagales</taxon>
        <taxon>Hymenobacteraceae</taxon>
        <taxon>Adhaeribacter</taxon>
    </lineage>
</organism>
<dbReference type="AlphaFoldDB" id="A0A5M6DQB4"/>
<dbReference type="InterPro" id="IPR012338">
    <property type="entry name" value="Beta-lactam/transpept-like"/>
</dbReference>
<dbReference type="RefSeq" id="WP_150087501.1">
    <property type="nucleotide sequence ID" value="NZ_VWSF01000003.1"/>
</dbReference>
<accession>A0A5M6DQB4</accession>
<evidence type="ECO:0008006" key="3">
    <source>
        <dbReference type="Google" id="ProtNLM"/>
    </source>
</evidence>
<evidence type="ECO:0000313" key="2">
    <source>
        <dbReference type="Proteomes" id="UP000323426"/>
    </source>
</evidence>
<name>A0A5M6DQB4_9BACT</name>
<proteinExistence type="predicted"/>
<protein>
    <recommendedName>
        <fullName evidence="3">Beta-lactamase-related domain-containing protein</fullName>
    </recommendedName>
</protein>
<reference evidence="1 2" key="1">
    <citation type="submission" date="2019-09" db="EMBL/GenBank/DDBJ databases">
        <title>Genome sequence and assembly of Adhaeribacter sp.</title>
        <authorList>
            <person name="Chhetri G."/>
        </authorList>
    </citation>
    <scope>NUCLEOTIDE SEQUENCE [LARGE SCALE GENOMIC DNA]</scope>
    <source>
        <strain evidence="1 2">DK36</strain>
    </source>
</reference>
<sequence length="87" mass="10135">MKNYKGVKVAWHTGWWTGYSALFIRIPEQALTFIVLANSQDLSRPFYHLVQPVPGFGFFNPFRSNLNKTLLASDFAKAFFHYFVEKD</sequence>
<evidence type="ECO:0000313" key="1">
    <source>
        <dbReference type="EMBL" id="KAA5548370.1"/>
    </source>
</evidence>
<gene>
    <name evidence="1" type="ORF">F0145_06490</name>
</gene>
<dbReference type="SUPFAM" id="SSF56601">
    <property type="entry name" value="beta-lactamase/transpeptidase-like"/>
    <property type="match status" value="1"/>
</dbReference>
<dbReference type="Gene3D" id="3.40.710.10">
    <property type="entry name" value="DD-peptidase/beta-lactamase superfamily"/>
    <property type="match status" value="1"/>
</dbReference>
<dbReference type="EMBL" id="VWSF01000003">
    <property type="protein sequence ID" value="KAA5548370.1"/>
    <property type="molecule type" value="Genomic_DNA"/>
</dbReference>